<gene>
    <name evidence="12" type="ORF">TRITD_7Av1G004430</name>
</gene>
<keyword evidence="5 7" id="KW-0040">ANK repeat</keyword>
<evidence type="ECO:0000256" key="9">
    <source>
        <dbReference type="SAM" id="MobiDB-lite"/>
    </source>
</evidence>
<dbReference type="PANTHER" id="PTHR24186">
    <property type="entry name" value="PROTEIN PHOSPHATASE 1 REGULATORY SUBUNIT"/>
    <property type="match status" value="1"/>
</dbReference>
<dbReference type="Pfam" id="PF13962">
    <property type="entry name" value="PGG"/>
    <property type="match status" value="1"/>
</dbReference>
<evidence type="ECO:0000256" key="5">
    <source>
        <dbReference type="ARBA" id="ARBA00023043"/>
    </source>
</evidence>
<dbReference type="Gene3D" id="1.25.40.20">
    <property type="entry name" value="Ankyrin repeat-containing domain"/>
    <property type="match status" value="1"/>
</dbReference>
<keyword evidence="8" id="KW-0175">Coiled coil</keyword>
<feature type="compositionally biased region" description="Polar residues" evidence="9">
    <location>
        <begin position="261"/>
        <end position="272"/>
    </location>
</feature>
<evidence type="ECO:0000256" key="1">
    <source>
        <dbReference type="ARBA" id="ARBA00004141"/>
    </source>
</evidence>
<evidence type="ECO:0000256" key="10">
    <source>
        <dbReference type="SAM" id="Phobius"/>
    </source>
</evidence>
<comment type="subcellular location">
    <subcellularLocation>
        <location evidence="1">Membrane</location>
        <topology evidence="1">Multi-pass membrane protein</topology>
    </subcellularLocation>
</comment>
<feature type="region of interest" description="Disordered" evidence="9">
    <location>
        <begin position="235"/>
        <end position="294"/>
    </location>
</feature>
<dbReference type="GO" id="GO:0005886">
    <property type="term" value="C:plasma membrane"/>
    <property type="evidence" value="ECO:0007669"/>
    <property type="project" value="TreeGrafter"/>
</dbReference>
<dbReference type="SUPFAM" id="SSF48403">
    <property type="entry name" value="Ankyrin repeat"/>
    <property type="match status" value="2"/>
</dbReference>
<feature type="transmembrane region" description="Helical" evidence="10">
    <location>
        <begin position="542"/>
        <end position="561"/>
    </location>
</feature>
<feature type="transmembrane region" description="Helical" evidence="10">
    <location>
        <begin position="627"/>
        <end position="648"/>
    </location>
</feature>
<dbReference type="OMA" id="HAFVIAN"/>
<dbReference type="Proteomes" id="UP000324705">
    <property type="component" value="Chromosome 7A"/>
</dbReference>
<sequence>MDPASNVQSMSNELLMAAGQGDVEQINRLLQQHEEEVVLHVKNEKEDAVDGQAGRAAAAAAAMAADADAATATGDSILHVVAGGGDARFLECATVIVGKAKHLLSARNRNRNGDTPLHCATRLGHGRMVTHLLGLARPGDGDETGLKENLRAQNGKGETVLHEAIRLEDKDMVGVLLSADSQLARVPLADGASPLYLALLLGLGDIARQLFEGDQELSYSGPDGQNAFHAALLGRQAKGITMSPRKKKDTTMSDSSRRTSNDQLLTPSTQPCQEEIGRVSERKPHHPFWRPRRRYPREEATHQVMKMLLERNNHLVTQADRSTGSTPLHLAATWRGPMGLLLKAGPAAAYMPDNNGSFPIHLAAFEGEENAVLAFLQESGPYCAELRDGKGRTFLHVAAEEEKSIRVIKLACGWQGKSFSSSVMNMQDNDGNTALHLAALAGNIGAVCDLVSIPEVKLDVSNNKRETPLETAYMTKTLGAHSAGSAFYGDPRKRIYLLLQGTCYRTGVSAGIRPWGRERREFIKSALDKMNRSENIASETQIIGLVAVLITTVTFAAAFAVPGGYRADDDNKGGTPMLAGHYSFHAFVIANTLAFTCSVVSILFLMYAGVGPNVNDRMWPLLMSTNLLASSARSLCAAFAVGVYSILAPVEPIKAMFSCIITVFPLVLVELFLYIKSASMDYSDSRAELARKFAGQALWMEMARAILAHLLIGIVMFEYWPYIFIAAMSC</sequence>
<organism evidence="12 13">
    <name type="scientific">Triticum turgidum subsp. durum</name>
    <name type="common">Durum wheat</name>
    <name type="synonym">Triticum durum</name>
    <dbReference type="NCBI Taxonomy" id="4567"/>
    <lineage>
        <taxon>Eukaryota</taxon>
        <taxon>Viridiplantae</taxon>
        <taxon>Streptophyta</taxon>
        <taxon>Embryophyta</taxon>
        <taxon>Tracheophyta</taxon>
        <taxon>Spermatophyta</taxon>
        <taxon>Magnoliopsida</taxon>
        <taxon>Liliopsida</taxon>
        <taxon>Poales</taxon>
        <taxon>Poaceae</taxon>
        <taxon>BOP clade</taxon>
        <taxon>Pooideae</taxon>
        <taxon>Triticodae</taxon>
        <taxon>Triticeae</taxon>
        <taxon>Triticinae</taxon>
        <taxon>Triticum</taxon>
    </lineage>
</organism>
<dbReference type="InterPro" id="IPR002110">
    <property type="entry name" value="Ankyrin_rpt"/>
</dbReference>
<keyword evidence="4 10" id="KW-1133">Transmembrane helix</keyword>
<dbReference type="Pfam" id="PF00023">
    <property type="entry name" value="Ank"/>
    <property type="match status" value="2"/>
</dbReference>
<evidence type="ECO:0000256" key="6">
    <source>
        <dbReference type="ARBA" id="ARBA00023136"/>
    </source>
</evidence>
<feature type="repeat" description="ANK" evidence="7">
    <location>
        <begin position="112"/>
        <end position="133"/>
    </location>
</feature>
<dbReference type="InterPro" id="IPR026961">
    <property type="entry name" value="PGG_dom"/>
</dbReference>
<protein>
    <recommendedName>
        <fullName evidence="11">PGG domain-containing protein</fullName>
    </recommendedName>
</protein>
<feature type="domain" description="PGG" evidence="11">
    <location>
        <begin position="535"/>
        <end position="644"/>
    </location>
</feature>
<evidence type="ECO:0000256" key="2">
    <source>
        <dbReference type="ARBA" id="ARBA00022692"/>
    </source>
</evidence>
<keyword evidence="6 10" id="KW-0472">Membrane</keyword>
<evidence type="ECO:0000256" key="8">
    <source>
        <dbReference type="SAM" id="Coils"/>
    </source>
</evidence>
<dbReference type="PANTHER" id="PTHR24186:SF50">
    <property type="entry name" value="ANKYRIN REPEAT-CONTAINING PROTEIN ITN1-LIKE ISOFORM X1"/>
    <property type="match status" value="1"/>
</dbReference>
<keyword evidence="13" id="KW-1185">Reference proteome</keyword>
<keyword evidence="3" id="KW-0677">Repeat</keyword>
<dbReference type="PROSITE" id="PS50088">
    <property type="entry name" value="ANK_REPEAT"/>
    <property type="match status" value="1"/>
</dbReference>
<accession>A0A9R1BHB8</accession>
<evidence type="ECO:0000313" key="13">
    <source>
        <dbReference type="Proteomes" id="UP000324705"/>
    </source>
</evidence>
<proteinExistence type="predicted"/>
<evidence type="ECO:0000256" key="4">
    <source>
        <dbReference type="ARBA" id="ARBA00022989"/>
    </source>
</evidence>
<feature type="coiled-coil region" evidence="8">
    <location>
        <begin position="16"/>
        <end position="43"/>
    </location>
</feature>
<evidence type="ECO:0000313" key="12">
    <source>
        <dbReference type="EMBL" id="VAI68561.1"/>
    </source>
</evidence>
<feature type="compositionally biased region" description="Basic and acidic residues" evidence="9">
    <location>
        <begin position="249"/>
        <end position="260"/>
    </location>
</feature>
<evidence type="ECO:0000256" key="3">
    <source>
        <dbReference type="ARBA" id="ARBA00022737"/>
    </source>
</evidence>
<evidence type="ECO:0000256" key="7">
    <source>
        <dbReference type="PROSITE-ProRule" id="PRU00023"/>
    </source>
</evidence>
<evidence type="ECO:0000259" key="11">
    <source>
        <dbReference type="Pfam" id="PF13962"/>
    </source>
</evidence>
<dbReference type="PROSITE" id="PS50297">
    <property type="entry name" value="ANK_REP_REGION"/>
    <property type="match status" value="1"/>
</dbReference>
<feature type="transmembrane region" description="Helical" evidence="10">
    <location>
        <begin position="706"/>
        <end position="727"/>
    </location>
</feature>
<feature type="transmembrane region" description="Helical" evidence="10">
    <location>
        <begin position="582"/>
        <end position="607"/>
    </location>
</feature>
<dbReference type="EMBL" id="LT934123">
    <property type="protein sequence ID" value="VAI68561.1"/>
    <property type="molecule type" value="Genomic_DNA"/>
</dbReference>
<name>A0A9R1BHB8_TRITD</name>
<feature type="compositionally biased region" description="Basic residues" evidence="9">
    <location>
        <begin position="283"/>
        <end position="294"/>
    </location>
</feature>
<dbReference type="Gramene" id="TRITD7Av1G004430.1">
    <property type="protein sequence ID" value="TRITD7Av1G004430.1"/>
    <property type="gene ID" value="TRITD7Av1G004430"/>
</dbReference>
<feature type="transmembrane region" description="Helical" evidence="10">
    <location>
        <begin position="655"/>
        <end position="675"/>
    </location>
</feature>
<dbReference type="InterPro" id="IPR036770">
    <property type="entry name" value="Ankyrin_rpt-contain_sf"/>
</dbReference>
<dbReference type="AlphaFoldDB" id="A0A9R1BHB8"/>
<reference evidence="12 13" key="1">
    <citation type="submission" date="2017-09" db="EMBL/GenBank/DDBJ databases">
        <authorList>
            <consortium name="International Durum Wheat Genome Sequencing Consortium (IDWGSC)"/>
            <person name="Milanesi L."/>
        </authorList>
    </citation>
    <scope>NUCLEOTIDE SEQUENCE [LARGE SCALE GENOMIC DNA]</scope>
    <source>
        <strain evidence="13">cv. Svevo</strain>
    </source>
</reference>
<keyword evidence="2 10" id="KW-0812">Transmembrane</keyword>
<dbReference type="SMART" id="SM00248">
    <property type="entry name" value="ANK"/>
    <property type="match status" value="6"/>
</dbReference>